<name>A0A8T1V8T8_9STRA</name>
<keyword evidence="4" id="KW-0914">Notch signaling pathway</keyword>
<evidence type="ECO:0000256" key="1">
    <source>
        <dbReference type="ARBA" id="ARBA00004141"/>
    </source>
</evidence>
<dbReference type="GO" id="GO:0016020">
    <property type="term" value="C:membrane"/>
    <property type="evidence" value="ECO:0007669"/>
    <property type="project" value="UniProtKB-SubCell"/>
</dbReference>
<accession>A0A8T1V8T8</accession>
<proteinExistence type="inferred from homology"/>
<evidence type="ECO:0000256" key="2">
    <source>
        <dbReference type="ARBA" id="ARBA00005577"/>
    </source>
</evidence>
<dbReference type="PANTHER" id="PTHR12889">
    <property type="entry name" value="GAMMA-SECRETASE SUBUNIT APH-1"/>
    <property type="match status" value="1"/>
</dbReference>
<evidence type="ECO:0000256" key="4">
    <source>
        <dbReference type="ARBA" id="ARBA00022976"/>
    </source>
</evidence>
<evidence type="ECO:0000256" key="5">
    <source>
        <dbReference type="ARBA" id="ARBA00022989"/>
    </source>
</evidence>
<organism evidence="8 9">
    <name type="scientific">Phytophthora pseudosyringae</name>
    <dbReference type="NCBI Taxonomy" id="221518"/>
    <lineage>
        <taxon>Eukaryota</taxon>
        <taxon>Sar</taxon>
        <taxon>Stramenopiles</taxon>
        <taxon>Oomycota</taxon>
        <taxon>Peronosporomycetes</taxon>
        <taxon>Peronosporales</taxon>
        <taxon>Peronosporaceae</taxon>
        <taxon>Phytophthora</taxon>
    </lineage>
</organism>
<keyword evidence="3 7" id="KW-0812">Transmembrane</keyword>
<keyword evidence="6 7" id="KW-0472">Membrane</keyword>
<dbReference type="EMBL" id="JAGDFM010000675">
    <property type="protein sequence ID" value="KAG7376528.1"/>
    <property type="molecule type" value="Genomic_DNA"/>
</dbReference>
<feature type="transmembrane region" description="Helical" evidence="7">
    <location>
        <begin position="82"/>
        <end position="100"/>
    </location>
</feature>
<evidence type="ECO:0000313" key="8">
    <source>
        <dbReference type="EMBL" id="KAG7376528.1"/>
    </source>
</evidence>
<evidence type="ECO:0000256" key="6">
    <source>
        <dbReference type="ARBA" id="ARBA00023136"/>
    </source>
</evidence>
<evidence type="ECO:0000256" key="3">
    <source>
        <dbReference type="ARBA" id="ARBA00022692"/>
    </source>
</evidence>
<dbReference type="GO" id="GO:0007219">
    <property type="term" value="P:Notch signaling pathway"/>
    <property type="evidence" value="ECO:0007669"/>
    <property type="project" value="UniProtKB-KW"/>
</dbReference>
<gene>
    <name evidence="8" type="ORF">PHYPSEUDO_013212</name>
</gene>
<dbReference type="InterPro" id="IPR009294">
    <property type="entry name" value="Aph-1"/>
</dbReference>
<comment type="caution">
    <text evidence="8">The sequence shown here is derived from an EMBL/GenBank/DDBJ whole genome shotgun (WGS) entry which is preliminary data.</text>
</comment>
<comment type="subcellular location">
    <subcellularLocation>
        <location evidence="1">Membrane</location>
        <topology evidence="1">Multi-pass membrane protein</topology>
    </subcellularLocation>
</comment>
<dbReference type="GO" id="GO:0016485">
    <property type="term" value="P:protein processing"/>
    <property type="evidence" value="ECO:0007669"/>
    <property type="project" value="InterPro"/>
</dbReference>
<evidence type="ECO:0000313" key="9">
    <source>
        <dbReference type="Proteomes" id="UP000694044"/>
    </source>
</evidence>
<protein>
    <submittedName>
        <fullName evidence="8">Uncharacterized protein</fullName>
    </submittedName>
</protein>
<dbReference type="Pfam" id="PF06105">
    <property type="entry name" value="Aph-1"/>
    <property type="match status" value="1"/>
</dbReference>
<reference evidence="8" key="1">
    <citation type="submission" date="2021-02" db="EMBL/GenBank/DDBJ databases">
        <authorList>
            <person name="Palmer J.M."/>
        </authorList>
    </citation>
    <scope>NUCLEOTIDE SEQUENCE</scope>
    <source>
        <strain evidence="8">SCRP734</strain>
    </source>
</reference>
<dbReference type="Proteomes" id="UP000694044">
    <property type="component" value="Unassembled WGS sequence"/>
</dbReference>
<comment type="similarity">
    <text evidence="2">Belongs to the APH-1 family.</text>
</comment>
<sequence>MHELQRQMTVLAEVVPEVEHIESKVASTIEVATAHETKYGVDTAQLVILALSGAFVWLVAILVTATLWQIIPPLKMSLSDTVPVGVVVQEAFRILFFYLYTRTEQAVKRVTTSAHQHWANKPNRYTENPG</sequence>
<feature type="transmembrane region" description="Helical" evidence="7">
    <location>
        <begin position="46"/>
        <end position="70"/>
    </location>
</feature>
<keyword evidence="9" id="KW-1185">Reference proteome</keyword>
<dbReference type="OrthoDB" id="6507463at2759"/>
<evidence type="ECO:0000256" key="7">
    <source>
        <dbReference type="SAM" id="Phobius"/>
    </source>
</evidence>
<dbReference type="AlphaFoldDB" id="A0A8T1V8T8"/>
<keyword evidence="5 7" id="KW-1133">Transmembrane helix</keyword>